<sequence length="531" mass="59399">MDARIRDDYEPASHGSRKAAPVVHRNLPAAQLVELALARGEGRLSDTGALVVTTGKYTGRSPRDKFIVDEPSVRDHIAWGPVNQPFPRERFDRLYERVQQYLRQRNHFIFDGFAGADPAYRLRVRVVTEYAWHSLFARQLFLRPEPEELRGFEPDFTVLYAPTFHADPRTDGTRSETFILVSFERRTVLIGGTEYAGEMKKSIFSVLNYLLPERGVLPMHCSANVGPEGDVALFFGLSGTGKTTLSADPERRLIGDDEHGWSDRGIFNFEGGCYAKCINLSREYEPQIWNAIRFGAVLENVILDPQTRQPLYDRADLTENTRAAYPVDYIEGAVIPGVAGHARTVFFLSADAFGVLPPIARLTPEQAMYYFLSGYTSKLAGTERGVTTPEATFSTCFGEPFLPRRPVEYARMLGERLRRHGTRVYLVNTGWTGGPYGVGSRMKLPYTRAMIRAALRGELDGVEHRVDPVFGLAVPVACPGVPAEVLDPRGTWADPEAYDRQARELAARFVENFRRFEGVSAEIKAAGPRVG</sequence>
<dbReference type="Proteomes" id="UP001304683">
    <property type="component" value="Chromosome"/>
</dbReference>
<keyword evidence="10" id="KW-0479">Metal-binding</keyword>
<feature type="binding site" evidence="10">
    <location>
        <position position="220"/>
    </location>
    <ligand>
        <name>ATP</name>
        <dbReference type="ChEBI" id="CHEBI:30616"/>
    </ligand>
</feature>
<comment type="cofactor">
    <cofactor evidence="10">
        <name>Mn(2+)</name>
        <dbReference type="ChEBI" id="CHEBI:29035"/>
    </cofactor>
    <text evidence="10">Binds 1 Mn(2+) ion per subunit.</text>
</comment>
<dbReference type="SUPFAM" id="SSF53795">
    <property type="entry name" value="PEP carboxykinase-like"/>
    <property type="match status" value="1"/>
</dbReference>
<proteinExistence type="inferred from homology"/>
<feature type="binding site" evidence="10">
    <location>
        <position position="201"/>
    </location>
    <ligand>
        <name>Mn(2+)</name>
        <dbReference type="ChEBI" id="CHEBI:29035"/>
    </ligand>
</feature>
<keyword evidence="6 10" id="KW-0210">Decarboxylase</keyword>
<evidence type="ECO:0000256" key="9">
    <source>
        <dbReference type="ARBA" id="ARBA00047371"/>
    </source>
</evidence>
<evidence type="ECO:0000256" key="11">
    <source>
        <dbReference type="SAM" id="MobiDB-lite"/>
    </source>
</evidence>
<dbReference type="Gene3D" id="3.90.228.20">
    <property type="match status" value="1"/>
</dbReference>
<feature type="binding site" evidence="10">
    <location>
        <position position="322"/>
    </location>
    <ligand>
        <name>substrate</name>
    </ligand>
</feature>
<reference evidence="12 13" key="1">
    <citation type="submission" date="2023-08" db="EMBL/GenBank/DDBJ databases">
        <title>Genome sequence of Thermaerobacter compostii strain Ins1, a spore-forming filamentous bacterium isolated from a deep geothermal reservoir.</title>
        <authorList>
            <person name="Bregnard D."/>
            <person name="Gonzalez D."/>
            <person name="Junier P."/>
        </authorList>
    </citation>
    <scope>NUCLEOTIDE SEQUENCE [LARGE SCALE GENOMIC DNA]</scope>
    <source>
        <strain evidence="12 13">Ins1</strain>
    </source>
</reference>
<protein>
    <recommendedName>
        <fullName evidence="3 10">Phosphoenolpyruvate carboxykinase (ATP)</fullName>
        <shortName evidence="10">PCK</shortName>
        <shortName evidence="10">PEP carboxykinase</shortName>
        <shortName evidence="10">PEPCK</shortName>
        <ecNumber evidence="3 10">4.1.1.49</ecNumber>
    </recommendedName>
</protein>
<dbReference type="Pfam" id="PF01293">
    <property type="entry name" value="PEPCK_ATP"/>
    <property type="match status" value="1"/>
</dbReference>
<dbReference type="InterPro" id="IPR008210">
    <property type="entry name" value="PEP_carboxykinase_N"/>
</dbReference>
<evidence type="ECO:0000256" key="1">
    <source>
        <dbReference type="ARBA" id="ARBA00004742"/>
    </source>
</evidence>
<dbReference type="EMBL" id="CP132508">
    <property type="protein sequence ID" value="WPD18648.1"/>
    <property type="molecule type" value="Genomic_DNA"/>
</dbReference>
<comment type="subcellular location">
    <subcellularLocation>
        <location evidence="10">Cytoplasm</location>
    </subcellularLocation>
</comment>
<dbReference type="SUPFAM" id="SSF68923">
    <property type="entry name" value="PEP carboxykinase N-terminal domain"/>
    <property type="match status" value="1"/>
</dbReference>
<dbReference type="InterPro" id="IPR013035">
    <property type="entry name" value="PEP_carboxykinase_C"/>
</dbReference>
<dbReference type="PIRSF" id="PIRSF006294">
    <property type="entry name" value="PEP_crbxkin"/>
    <property type="match status" value="1"/>
</dbReference>
<evidence type="ECO:0000256" key="10">
    <source>
        <dbReference type="HAMAP-Rule" id="MF_00453"/>
    </source>
</evidence>
<dbReference type="Gene3D" id="2.170.8.10">
    <property type="entry name" value="Phosphoenolpyruvate Carboxykinase, domain 2"/>
    <property type="match status" value="1"/>
</dbReference>
<keyword evidence="10" id="KW-0963">Cytoplasm</keyword>
<evidence type="ECO:0000256" key="3">
    <source>
        <dbReference type="ARBA" id="ARBA00012363"/>
    </source>
</evidence>
<keyword evidence="10" id="KW-0464">Manganese</keyword>
<evidence type="ECO:0000256" key="5">
    <source>
        <dbReference type="ARBA" id="ARBA00022741"/>
    </source>
</evidence>
<dbReference type="InterPro" id="IPR015994">
    <property type="entry name" value="PEPCK_ATP_CS"/>
</dbReference>
<dbReference type="RefSeq" id="WP_318750463.1">
    <property type="nucleotide sequence ID" value="NZ_CP132508.1"/>
</dbReference>
<feature type="binding site" evidence="10">
    <location>
        <position position="201"/>
    </location>
    <ligand>
        <name>substrate</name>
    </ligand>
</feature>
<keyword evidence="8 10" id="KW-0456">Lyase</keyword>
<dbReference type="Gene3D" id="3.40.449.10">
    <property type="entry name" value="Phosphoenolpyruvate Carboxykinase, domain 1"/>
    <property type="match status" value="1"/>
</dbReference>
<keyword evidence="13" id="KW-1185">Reference proteome</keyword>
<dbReference type="NCBIfam" id="NF006820">
    <property type="entry name" value="PRK09344.1-2"/>
    <property type="match status" value="1"/>
</dbReference>
<evidence type="ECO:0000313" key="12">
    <source>
        <dbReference type="EMBL" id="WPD18648.1"/>
    </source>
</evidence>
<dbReference type="CDD" id="cd00484">
    <property type="entry name" value="PEPCK_ATP"/>
    <property type="match status" value="1"/>
</dbReference>
<feature type="binding site" evidence="10">
    <location>
        <position position="322"/>
    </location>
    <ligand>
        <name>ATP</name>
        <dbReference type="ChEBI" id="CHEBI:30616"/>
    </ligand>
</feature>
<comment type="caution">
    <text evidence="10">Lacks conserved residue(s) required for the propagation of feature annotation.</text>
</comment>
<comment type="function">
    <text evidence="10">Involved in the gluconeogenesis. Catalyzes the conversion of oxaloacetate (OAA) to phosphoenolpyruvate (PEP) through direct phosphoryl transfer between the nucleoside triphosphate and OAA.</text>
</comment>
<feature type="binding site" evidence="10">
    <location>
        <position position="447"/>
    </location>
    <ligand>
        <name>ATP</name>
        <dbReference type="ChEBI" id="CHEBI:30616"/>
    </ligand>
</feature>
<gene>
    <name evidence="10 12" type="primary">pckA</name>
    <name evidence="12" type="ORF">Q5761_09825</name>
</gene>
<dbReference type="NCBIfam" id="NF006821">
    <property type="entry name" value="PRK09344.1-3"/>
    <property type="match status" value="1"/>
</dbReference>
<comment type="pathway">
    <text evidence="1 10">Carbohydrate biosynthesis; gluconeogenesis.</text>
</comment>
<dbReference type="InterPro" id="IPR001272">
    <property type="entry name" value="PEP_carboxykinase_ATP"/>
</dbReference>
<feature type="binding site" evidence="10">
    <location>
        <position position="195"/>
    </location>
    <ligand>
        <name>substrate</name>
    </ligand>
</feature>
<dbReference type="EC" id="4.1.1.49" evidence="3 10"/>
<feature type="binding site" evidence="10">
    <location>
        <begin position="236"/>
        <end position="244"/>
    </location>
    <ligand>
        <name>ATP</name>
        <dbReference type="ChEBI" id="CHEBI:30616"/>
    </ligand>
</feature>
<evidence type="ECO:0000256" key="8">
    <source>
        <dbReference type="ARBA" id="ARBA00023239"/>
    </source>
</evidence>
<dbReference type="PROSITE" id="PS00532">
    <property type="entry name" value="PEPCK_ATP"/>
    <property type="match status" value="1"/>
</dbReference>
<keyword evidence="5 10" id="KW-0547">Nucleotide-binding</keyword>
<feature type="binding site" evidence="10">
    <location>
        <position position="220"/>
    </location>
    <ligand>
        <name>Mn(2+)</name>
        <dbReference type="ChEBI" id="CHEBI:29035"/>
    </ligand>
</feature>
<dbReference type="PANTHER" id="PTHR30031:SF0">
    <property type="entry name" value="PHOSPHOENOLPYRUVATE CARBOXYKINASE (ATP)"/>
    <property type="match status" value="1"/>
</dbReference>
<keyword evidence="4 10" id="KW-0312">Gluconeogenesis</keyword>
<evidence type="ECO:0000256" key="2">
    <source>
        <dbReference type="ARBA" id="ARBA00006052"/>
    </source>
</evidence>
<name>A0ABZ0QQJ0_9FIRM</name>
<feature type="region of interest" description="Disordered" evidence="11">
    <location>
        <begin position="1"/>
        <end position="20"/>
    </location>
</feature>
<evidence type="ECO:0000256" key="7">
    <source>
        <dbReference type="ARBA" id="ARBA00022840"/>
    </source>
</evidence>
<comment type="similarity">
    <text evidence="2 10">Belongs to the phosphoenolpyruvate carboxykinase (ATP) family.</text>
</comment>
<dbReference type="PANTHER" id="PTHR30031">
    <property type="entry name" value="PHOSPHOENOLPYRUVATE CARBOXYKINASE ATP"/>
    <property type="match status" value="1"/>
</dbReference>
<evidence type="ECO:0000313" key="13">
    <source>
        <dbReference type="Proteomes" id="UP001304683"/>
    </source>
</evidence>
<feature type="binding site" evidence="10">
    <location>
        <position position="257"/>
    </location>
    <ligand>
        <name>Mn(2+)</name>
        <dbReference type="ChEBI" id="CHEBI:29035"/>
    </ligand>
</feature>
<accession>A0ABZ0QQJ0</accession>
<comment type="catalytic activity">
    <reaction evidence="9 10">
        <text>oxaloacetate + ATP = phosphoenolpyruvate + ADP + CO2</text>
        <dbReference type="Rhea" id="RHEA:18617"/>
        <dbReference type="ChEBI" id="CHEBI:16452"/>
        <dbReference type="ChEBI" id="CHEBI:16526"/>
        <dbReference type="ChEBI" id="CHEBI:30616"/>
        <dbReference type="ChEBI" id="CHEBI:58702"/>
        <dbReference type="ChEBI" id="CHEBI:456216"/>
        <dbReference type="EC" id="4.1.1.49"/>
    </reaction>
</comment>
<feature type="binding site" evidence="10">
    <location>
        <position position="201"/>
    </location>
    <ligand>
        <name>ATP</name>
        <dbReference type="ChEBI" id="CHEBI:30616"/>
    </ligand>
</feature>
<evidence type="ECO:0000256" key="4">
    <source>
        <dbReference type="ARBA" id="ARBA00022432"/>
    </source>
</evidence>
<dbReference type="NCBIfam" id="TIGR00224">
    <property type="entry name" value="pckA"/>
    <property type="match status" value="1"/>
</dbReference>
<organism evidence="12 13">
    <name type="scientific">Thermaerobacter composti</name>
    <dbReference type="NCBI Taxonomy" id="554949"/>
    <lineage>
        <taxon>Bacteria</taxon>
        <taxon>Bacillati</taxon>
        <taxon>Bacillota</taxon>
        <taxon>Clostridia</taxon>
        <taxon>Eubacteriales</taxon>
        <taxon>Clostridiales Family XVII. Incertae Sedis</taxon>
        <taxon>Thermaerobacter</taxon>
    </lineage>
</organism>
<dbReference type="HAMAP" id="MF_00453">
    <property type="entry name" value="PEPCK_ATP"/>
    <property type="match status" value="1"/>
</dbReference>
<feature type="binding site" evidence="10">
    <location>
        <position position="60"/>
    </location>
    <ligand>
        <name>substrate</name>
    </ligand>
</feature>
<feature type="compositionally biased region" description="Basic and acidic residues" evidence="11">
    <location>
        <begin position="1"/>
        <end position="11"/>
    </location>
</feature>
<keyword evidence="7 10" id="KW-0067">ATP-binding</keyword>
<evidence type="ECO:0000256" key="6">
    <source>
        <dbReference type="ARBA" id="ARBA00022793"/>
    </source>
</evidence>
<dbReference type="GO" id="GO:0004612">
    <property type="term" value="F:phosphoenolpyruvate carboxykinase (ATP) activity"/>
    <property type="evidence" value="ECO:0007669"/>
    <property type="project" value="UniProtKB-EC"/>
</dbReference>
<feature type="binding site" evidence="10">
    <location>
        <position position="285"/>
    </location>
    <ligand>
        <name>ATP</name>
        <dbReference type="ChEBI" id="CHEBI:30616"/>
    </ligand>
</feature>